<dbReference type="RefSeq" id="WP_101832581.1">
    <property type="nucleotide sequence ID" value="NZ_FZMO01000223.1"/>
</dbReference>
<gene>
    <name evidence="2" type="ORF">FRACA_30013</name>
</gene>
<proteinExistence type="predicted"/>
<dbReference type="Proteomes" id="UP000234331">
    <property type="component" value="Unassembled WGS sequence"/>
</dbReference>
<dbReference type="CDD" id="cd13399">
    <property type="entry name" value="Slt35-like"/>
    <property type="match status" value="1"/>
</dbReference>
<dbReference type="SUPFAM" id="SSF53955">
    <property type="entry name" value="Lysozyme-like"/>
    <property type="match status" value="1"/>
</dbReference>
<sequence>MIRRVPARPVAAALLALALAAGCGILQRPHHVPDELIPLFQAAATAYGTLTAAQLAAQARVESKFNPKAVSRAGARGIMQFLPSTWADFGVDGNHDGVADPMDPRDAIPAAAAYEAKLAQLVAHLPGDRVSLILAAYNAGPDAVRAAGGIPDIGETRRYVAKVHDWAATFSDQL</sequence>
<dbReference type="Pfam" id="PF01464">
    <property type="entry name" value="SLT"/>
    <property type="match status" value="1"/>
</dbReference>
<protein>
    <submittedName>
        <fullName evidence="2">Putative secreted transglycosylase (Partial)</fullName>
    </submittedName>
</protein>
<organism evidence="2 3">
    <name type="scientific">Frankia canadensis</name>
    <dbReference type="NCBI Taxonomy" id="1836972"/>
    <lineage>
        <taxon>Bacteria</taxon>
        <taxon>Bacillati</taxon>
        <taxon>Actinomycetota</taxon>
        <taxon>Actinomycetes</taxon>
        <taxon>Frankiales</taxon>
        <taxon>Frankiaceae</taxon>
        <taxon>Frankia</taxon>
    </lineage>
</organism>
<dbReference type="Gene3D" id="1.10.530.10">
    <property type="match status" value="1"/>
</dbReference>
<keyword evidence="3" id="KW-1185">Reference proteome</keyword>
<dbReference type="AlphaFoldDB" id="A0A2I2KTN2"/>
<dbReference type="PANTHER" id="PTHR37423">
    <property type="entry name" value="SOLUBLE LYTIC MUREIN TRANSGLYCOSYLASE-RELATED"/>
    <property type="match status" value="1"/>
</dbReference>
<dbReference type="OrthoDB" id="9815778at2"/>
<feature type="domain" description="Transglycosylase SLT" evidence="1">
    <location>
        <begin position="40"/>
        <end position="149"/>
    </location>
</feature>
<dbReference type="InterPro" id="IPR008258">
    <property type="entry name" value="Transglycosylase_SLT_dom_1"/>
</dbReference>
<name>A0A2I2KTN2_9ACTN</name>
<evidence type="ECO:0000313" key="3">
    <source>
        <dbReference type="Proteomes" id="UP000234331"/>
    </source>
</evidence>
<evidence type="ECO:0000259" key="1">
    <source>
        <dbReference type="Pfam" id="PF01464"/>
    </source>
</evidence>
<reference evidence="2 3" key="1">
    <citation type="submission" date="2017-06" db="EMBL/GenBank/DDBJ databases">
        <authorList>
            <person name="Kim H.J."/>
            <person name="Triplett B.A."/>
        </authorList>
    </citation>
    <scope>NUCLEOTIDE SEQUENCE [LARGE SCALE GENOMIC DNA]</scope>
    <source>
        <strain evidence="2">FRACA_ARgP5</strain>
    </source>
</reference>
<dbReference type="EMBL" id="FZMO01000223">
    <property type="protein sequence ID" value="SNQ49010.1"/>
    <property type="molecule type" value="Genomic_DNA"/>
</dbReference>
<dbReference type="PANTHER" id="PTHR37423:SF2">
    <property type="entry name" value="MEMBRANE-BOUND LYTIC MUREIN TRANSGLYCOSYLASE C"/>
    <property type="match status" value="1"/>
</dbReference>
<evidence type="ECO:0000313" key="2">
    <source>
        <dbReference type="EMBL" id="SNQ49010.1"/>
    </source>
</evidence>
<dbReference type="InterPro" id="IPR023346">
    <property type="entry name" value="Lysozyme-like_dom_sf"/>
</dbReference>
<dbReference type="PROSITE" id="PS51257">
    <property type="entry name" value="PROKAR_LIPOPROTEIN"/>
    <property type="match status" value="1"/>
</dbReference>
<accession>A0A2I2KTN2</accession>